<dbReference type="Gene3D" id="1.10.8.60">
    <property type="match status" value="2"/>
</dbReference>
<proteinExistence type="inferred from homology"/>
<dbReference type="InterPro" id="IPR055278">
    <property type="entry name" value="CDC48c"/>
</dbReference>
<dbReference type="CDD" id="cd19530">
    <property type="entry name" value="RecA-like_NVL_r2-like"/>
    <property type="match status" value="1"/>
</dbReference>
<dbReference type="SUPFAM" id="SSF52540">
    <property type="entry name" value="P-loop containing nucleoside triphosphate hydrolases"/>
    <property type="match status" value="2"/>
</dbReference>
<dbReference type="InterPro" id="IPR003959">
    <property type="entry name" value="ATPase_AAA_core"/>
</dbReference>
<comment type="caution">
    <text evidence="8">The sequence shown here is derived from an EMBL/GenBank/DDBJ whole genome shotgun (WGS) entry which is preliminary data.</text>
</comment>
<sequence length="822" mass="91637">MGRRNGGRPLHEILRRRLESCKSRYSTVDEIVNHLRANYPDYQRTKQQTLTRFVQEALESSKRGNQQFNRKPNTPILKPNGSEDDDEEEEEVRSASRKRRKKVDESEERLQKMESLRLQKLQRDRSRRLSTSSPSTSSPSSESEESDGEDGTVSTSEDAIYEEKVEPAFDLTKTMLRASYSGTKNVKSTAEEKNVEVEVTNKNKATKIGAMDGVGGNMKDDLEPKRQLTGSVSNGNGDVEVKRKGGPRFKDLGGMEKVVEELKMEVIVPLYHPQLPIKLGVRPMTGILLHGPPGCGKTTLALAIANEIGFPFYQISATEVVSGVSGASEESIRELFSKAYRTAPSIVFIDEIDAIASKRENLQREMEKRIVTQLLTSMDQSTMLLQPDGSSESSDTHPGYILVIGATNRPDAVDPALRRPGRFDREIFLGVPNEYAREEILSVITRNLTVEGSFDLRKIARSTPGFVGADLAALVDKAGNLAMKRILHERKRELSQDLLDEHGEGWWREPWLPEEMDKLVIKMSDFEEAVKLVQPSSRREGFSSIPNVKWEDIGGLDLIRQEFERYIVRRIKYPDDYKEFGVDLETGFLLYGPPGCGKTLIAKAVANEAGANFIHIQGPELLNKYVGESELAVRTLFSRARTCSPCILFFDEVDALTTKRGKEGGWIVERLLNQLLVELDGADQRQGVFVIGATNRPEVMDRAVLRPGRLGKLLYVPLPSSNERGLILKALARKKPIDVNVDLCAIGRMEACENLSGADLAALMNEAALAAAEEKSASTERTSDALTIKLSHFETALTKISPSVTDAQKQYYQRLAETFKAA</sequence>
<dbReference type="InterPro" id="IPR027417">
    <property type="entry name" value="P-loop_NTPase"/>
</dbReference>
<feature type="compositionally biased region" description="Basic and acidic residues" evidence="6">
    <location>
        <begin position="102"/>
        <end position="124"/>
    </location>
</feature>
<dbReference type="Pfam" id="PF00004">
    <property type="entry name" value="AAA"/>
    <property type="match status" value="2"/>
</dbReference>
<organism evidence="8 9">
    <name type="scientific">Acacia crassicarpa</name>
    <name type="common">northern wattle</name>
    <dbReference type="NCBI Taxonomy" id="499986"/>
    <lineage>
        <taxon>Eukaryota</taxon>
        <taxon>Viridiplantae</taxon>
        <taxon>Streptophyta</taxon>
        <taxon>Embryophyta</taxon>
        <taxon>Tracheophyta</taxon>
        <taxon>Spermatophyta</taxon>
        <taxon>Magnoliopsida</taxon>
        <taxon>eudicotyledons</taxon>
        <taxon>Gunneridae</taxon>
        <taxon>Pentapetalae</taxon>
        <taxon>rosids</taxon>
        <taxon>fabids</taxon>
        <taxon>Fabales</taxon>
        <taxon>Fabaceae</taxon>
        <taxon>Caesalpinioideae</taxon>
        <taxon>mimosoid clade</taxon>
        <taxon>Acacieae</taxon>
        <taxon>Acacia</taxon>
    </lineage>
</organism>
<dbReference type="Gene3D" id="3.40.50.300">
    <property type="entry name" value="P-loop containing nucleotide triphosphate hydrolases"/>
    <property type="match status" value="2"/>
</dbReference>
<dbReference type="InterPro" id="IPR003960">
    <property type="entry name" value="ATPase_AAA_CS"/>
</dbReference>
<evidence type="ECO:0000256" key="1">
    <source>
        <dbReference type="ARBA" id="ARBA00004496"/>
    </source>
</evidence>
<dbReference type="AlphaFoldDB" id="A0AAE1M725"/>
<dbReference type="EMBL" id="JAWXYG010000013">
    <property type="protein sequence ID" value="KAK4255892.1"/>
    <property type="molecule type" value="Genomic_DNA"/>
</dbReference>
<feature type="domain" description="AAA+ ATPase" evidence="7">
    <location>
        <begin position="584"/>
        <end position="720"/>
    </location>
</feature>
<feature type="compositionally biased region" description="Polar residues" evidence="6">
    <location>
        <begin position="63"/>
        <end position="72"/>
    </location>
</feature>
<evidence type="ECO:0000256" key="3">
    <source>
        <dbReference type="ARBA" id="ARBA00022490"/>
    </source>
</evidence>
<dbReference type="Pfam" id="PF17862">
    <property type="entry name" value="AAA_lid_3"/>
    <property type="match status" value="2"/>
</dbReference>
<gene>
    <name evidence="8" type="ORF">QN277_008827</name>
</gene>
<evidence type="ECO:0000256" key="6">
    <source>
        <dbReference type="SAM" id="MobiDB-lite"/>
    </source>
</evidence>
<protein>
    <recommendedName>
        <fullName evidence="7">AAA+ ATPase domain-containing protein</fullName>
    </recommendedName>
</protein>
<evidence type="ECO:0000256" key="2">
    <source>
        <dbReference type="ARBA" id="ARBA00006914"/>
    </source>
</evidence>
<dbReference type="PANTHER" id="PTHR48470">
    <property type="entry name" value="CELL DIVISION CONTROL PROTEIN 48 C ISOFORM 1"/>
    <property type="match status" value="1"/>
</dbReference>
<dbReference type="InterPro" id="IPR041569">
    <property type="entry name" value="AAA_lid_3"/>
</dbReference>
<keyword evidence="4" id="KW-0547">Nucleotide-binding</keyword>
<evidence type="ECO:0000313" key="8">
    <source>
        <dbReference type="EMBL" id="KAK4255892.1"/>
    </source>
</evidence>
<evidence type="ECO:0000256" key="5">
    <source>
        <dbReference type="ARBA" id="ARBA00022840"/>
    </source>
</evidence>
<comment type="subcellular location">
    <subcellularLocation>
        <location evidence="1">Cytoplasm</location>
    </subcellularLocation>
</comment>
<name>A0AAE1M725_9FABA</name>
<feature type="region of interest" description="Disordered" evidence="6">
    <location>
        <begin position="58"/>
        <end position="164"/>
    </location>
</feature>
<dbReference type="PROSITE" id="PS00674">
    <property type="entry name" value="AAA"/>
    <property type="match status" value="2"/>
</dbReference>
<dbReference type="GO" id="GO:0005737">
    <property type="term" value="C:cytoplasm"/>
    <property type="evidence" value="ECO:0007669"/>
    <property type="project" value="UniProtKB-SubCell"/>
</dbReference>
<accession>A0AAE1M725</accession>
<feature type="domain" description="AAA+ ATPase" evidence="7">
    <location>
        <begin position="283"/>
        <end position="433"/>
    </location>
</feature>
<dbReference type="FunFam" id="3.40.50.300:FF:000365">
    <property type="entry name" value="Ribosome biogenesis ATPase RIX7"/>
    <property type="match status" value="1"/>
</dbReference>
<evidence type="ECO:0000313" key="9">
    <source>
        <dbReference type="Proteomes" id="UP001293593"/>
    </source>
</evidence>
<evidence type="ECO:0000256" key="4">
    <source>
        <dbReference type="ARBA" id="ARBA00022741"/>
    </source>
</evidence>
<feature type="compositionally biased region" description="Low complexity" evidence="6">
    <location>
        <begin position="130"/>
        <end position="141"/>
    </location>
</feature>
<reference evidence="8" key="1">
    <citation type="submission" date="2023-10" db="EMBL/GenBank/DDBJ databases">
        <title>Chromosome-level genome of the transformable northern wattle, Acacia crassicarpa.</title>
        <authorList>
            <person name="Massaro I."/>
            <person name="Sinha N.R."/>
            <person name="Poethig S."/>
            <person name="Leichty A.R."/>
        </authorList>
    </citation>
    <scope>NUCLEOTIDE SEQUENCE</scope>
    <source>
        <strain evidence="8">Acra3RX</strain>
        <tissue evidence="8">Leaf</tissue>
    </source>
</reference>
<dbReference type="Proteomes" id="UP001293593">
    <property type="component" value="Unassembled WGS sequence"/>
</dbReference>
<feature type="compositionally biased region" description="Acidic residues" evidence="6">
    <location>
        <begin position="82"/>
        <end position="91"/>
    </location>
</feature>
<keyword evidence="9" id="KW-1185">Reference proteome</keyword>
<feature type="region of interest" description="Disordered" evidence="6">
    <location>
        <begin position="226"/>
        <end position="246"/>
    </location>
</feature>
<comment type="similarity">
    <text evidence="2">Belongs to the AAA ATPase family.</text>
</comment>
<dbReference type="FunFam" id="3.40.50.300:FF:000567">
    <property type="entry name" value="ATPase, AAA family protein"/>
    <property type="match status" value="1"/>
</dbReference>
<keyword evidence="5" id="KW-0067">ATP-binding</keyword>
<evidence type="ECO:0000259" key="7">
    <source>
        <dbReference type="SMART" id="SM00382"/>
    </source>
</evidence>
<dbReference type="GO" id="GO:0005524">
    <property type="term" value="F:ATP binding"/>
    <property type="evidence" value="ECO:0007669"/>
    <property type="project" value="UniProtKB-KW"/>
</dbReference>
<keyword evidence="3" id="KW-0963">Cytoplasm</keyword>
<dbReference type="FunFam" id="1.10.8.60:FF:000109">
    <property type="entry name" value="Cell division control protein 48 homolog C"/>
    <property type="match status" value="1"/>
</dbReference>
<dbReference type="PANTHER" id="PTHR48470:SF1">
    <property type="entry name" value="CELL DIVISION CONTROL PROTEIN 48 C ISOFORM 1"/>
    <property type="match status" value="1"/>
</dbReference>
<dbReference type="GO" id="GO:0016887">
    <property type="term" value="F:ATP hydrolysis activity"/>
    <property type="evidence" value="ECO:0007669"/>
    <property type="project" value="InterPro"/>
</dbReference>
<dbReference type="SMART" id="SM00382">
    <property type="entry name" value="AAA"/>
    <property type="match status" value="2"/>
</dbReference>
<dbReference type="InterPro" id="IPR003593">
    <property type="entry name" value="AAA+_ATPase"/>
</dbReference>